<evidence type="ECO:0000313" key="3">
    <source>
        <dbReference type="EMBL" id="OCH93859.1"/>
    </source>
</evidence>
<name>A0A8E2DQC1_9APHY</name>
<feature type="region of interest" description="Disordered" evidence="1">
    <location>
        <begin position="295"/>
        <end position="416"/>
    </location>
</feature>
<evidence type="ECO:0000259" key="2">
    <source>
        <dbReference type="Pfam" id="PF12763"/>
    </source>
</evidence>
<feature type="compositionally biased region" description="Low complexity" evidence="1">
    <location>
        <begin position="44"/>
        <end position="62"/>
    </location>
</feature>
<feature type="compositionally biased region" description="Pro residues" evidence="1">
    <location>
        <begin position="397"/>
        <end position="416"/>
    </location>
</feature>
<dbReference type="AlphaFoldDB" id="A0A8E2DQC1"/>
<protein>
    <recommendedName>
        <fullName evidence="2">EH domain-containing protein</fullName>
    </recommendedName>
</protein>
<feature type="compositionally biased region" description="Low complexity" evidence="1">
    <location>
        <begin position="17"/>
        <end position="27"/>
    </location>
</feature>
<feature type="compositionally biased region" description="Low complexity" evidence="1">
    <location>
        <begin position="212"/>
        <end position="224"/>
    </location>
</feature>
<evidence type="ECO:0000313" key="4">
    <source>
        <dbReference type="Proteomes" id="UP000250043"/>
    </source>
</evidence>
<dbReference type="InterPro" id="IPR011992">
    <property type="entry name" value="EF-hand-dom_pair"/>
</dbReference>
<feature type="compositionally biased region" description="Polar residues" evidence="1">
    <location>
        <begin position="309"/>
        <end position="320"/>
    </location>
</feature>
<feature type="domain" description="EH" evidence="2">
    <location>
        <begin position="487"/>
        <end position="532"/>
    </location>
</feature>
<feature type="compositionally biased region" description="Pro residues" evidence="1">
    <location>
        <begin position="321"/>
        <end position="342"/>
    </location>
</feature>
<feature type="compositionally biased region" description="Low complexity" evidence="1">
    <location>
        <begin position="364"/>
        <end position="396"/>
    </location>
</feature>
<evidence type="ECO:0000256" key="1">
    <source>
        <dbReference type="SAM" id="MobiDB-lite"/>
    </source>
</evidence>
<keyword evidence="4" id="KW-1185">Reference proteome</keyword>
<dbReference type="EMBL" id="KV722350">
    <property type="protein sequence ID" value="OCH93859.1"/>
    <property type="molecule type" value="Genomic_DNA"/>
</dbReference>
<dbReference type="InterPro" id="IPR000261">
    <property type="entry name" value="EH_dom"/>
</dbReference>
<feature type="compositionally biased region" description="Low complexity" evidence="1">
    <location>
        <begin position="141"/>
        <end position="162"/>
    </location>
</feature>
<dbReference type="OrthoDB" id="10045710at2759"/>
<gene>
    <name evidence="3" type="ORF">OBBRIDRAFT_810901</name>
</gene>
<sequence length="566" mass="60351">MAPSALQAKINAFEALSSSSTSAKSPQPRSPPDILERPISPAVTSYSPITPSKPISSSSPPKLGRKPSLIDLGDWVVENGPLPYVPRQKNVPNIKAATSNAPRSVSDSLLKPSTSVSTPLINLESPPNSRPTAPPLPPRKPSYTSLRSVSASNSSTSSLARSPNRPNVSLPPPLPRKQDSLTVDHTYPPWSKLGIAIPSRSRSDNPGHVPTSSISSFHSVSLSSDGGTDPRTPGGLSVTTEFSKDDNGIPESPVNIREADAASLDESYENVSLPSAISPTVSSITQHWEAYRARAEPPKLPQRPKATRSVPSSPSLTATKSPPPVPRLSLKQPPPPPPPLRSRPPSTRGSQAPPSAVPTPTVPSAPSSDRSSILSTSTAASSSRTSLSGGGTRPAAAHPPKPGPRPGPLARPTPIPLPARQRYENVFTVNVLAQRRAATAQERARSPPPGRKRQAAGWRGLSVDLITNPAEAPAGQRADGEAGVEDRLEGRTVRLIWEMSKLDRARLRAIWSECDPDGAGTLDRQGFVKGMWRIDEELRRAELSRQTSTAARFRQPLRMQSRPILQ</sequence>
<feature type="region of interest" description="Disordered" evidence="1">
    <location>
        <begin position="15"/>
        <end position="261"/>
    </location>
</feature>
<dbReference type="Proteomes" id="UP000250043">
    <property type="component" value="Unassembled WGS sequence"/>
</dbReference>
<reference evidence="3 4" key="1">
    <citation type="submission" date="2016-07" db="EMBL/GenBank/DDBJ databases">
        <title>Draft genome of the white-rot fungus Obba rivulosa 3A-2.</title>
        <authorList>
            <consortium name="DOE Joint Genome Institute"/>
            <person name="Miettinen O."/>
            <person name="Riley R."/>
            <person name="Acob R."/>
            <person name="Barry K."/>
            <person name="Cullen D."/>
            <person name="De Vries R."/>
            <person name="Hainaut M."/>
            <person name="Hatakka A."/>
            <person name="Henrissat B."/>
            <person name="Hilden K."/>
            <person name="Kuo R."/>
            <person name="Labutti K."/>
            <person name="Lipzen A."/>
            <person name="Makela M.R."/>
            <person name="Sandor L."/>
            <person name="Spatafora J.W."/>
            <person name="Grigoriev I.V."/>
            <person name="Hibbett D.S."/>
        </authorList>
    </citation>
    <scope>NUCLEOTIDE SEQUENCE [LARGE SCALE GENOMIC DNA]</scope>
    <source>
        <strain evidence="3 4">3A-2</strain>
    </source>
</reference>
<feature type="compositionally biased region" description="Pro residues" evidence="1">
    <location>
        <begin position="128"/>
        <end position="140"/>
    </location>
</feature>
<dbReference type="Pfam" id="PF12763">
    <property type="entry name" value="EH"/>
    <property type="match status" value="1"/>
</dbReference>
<organism evidence="3 4">
    <name type="scientific">Obba rivulosa</name>
    <dbReference type="NCBI Taxonomy" id="1052685"/>
    <lineage>
        <taxon>Eukaryota</taxon>
        <taxon>Fungi</taxon>
        <taxon>Dikarya</taxon>
        <taxon>Basidiomycota</taxon>
        <taxon>Agaricomycotina</taxon>
        <taxon>Agaricomycetes</taxon>
        <taxon>Polyporales</taxon>
        <taxon>Gelatoporiaceae</taxon>
        <taxon>Obba</taxon>
    </lineage>
</organism>
<dbReference type="SUPFAM" id="SSF47473">
    <property type="entry name" value="EF-hand"/>
    <property type="match status" value="1"/>
</dbReference>
<proteinExistence type="predicted"/>
<accession>A0A8E2DQC1</accession>
<feature type="region of interest" description="Disordered" evidence="1">
    <location>
        <begin position="438"/>
        <end position="457"/>
    </location>
</feature>
<feature type="region of interest" description="Disordered" evidence="1">
    <location>
        <begin position="545"/>
        <end position="566"/>
    </location>
</feature>
<feature type="compositionally biased region" description="Polar residues" evidence="1">
    <location>
        <begin position="96"/>
        <end position="120"/>
    </location>
</feature>
<dbReference type="Gene3D" id="1.10.238.10">
    <property type="entry name" value="EF-hand"/>
    <property type="match status" value="1"/>
</dbReference>